<dbReference type="Proteomes" id="UP000836841">
    <property type="component" value="Chromosome 6"/>
</dbReference>
<dbReference type="PANTHER" id="PTHR21562">
    <property type="entry name" value="NOTUM-RELATED"/>
    <property type="match status" value="1"/>
</dbReference>
<comment type="function">
    <text evidence="1 6">Hydrolyzes acetyl esters in homogalacturonan regions of pectin. In type I primary cell wall, galacturonic acid residues of pectin can be acetylated at the O-2 and O-3 positions. Decreasing the degree of acetylation of pectin gels in vitro alters their physical properties.</text>
</comment>
<keyword evidence="4 6" id="KW-0134">Cell wall</keyword>
<dbReference type="InterPro" id="IPR004963">
    <property type="entry name" value="PAE/NOTUM"/>
</dbReference>
<dbReference type="EMBL" id="OU466862">
    <property type="protein sequence ID" value="CAH2070575.1"/>
    <property type="molecule type" value="Genomic_DNA"/>
</dbReference>
<evidence type="ECO:0000256" key="5">
    <source>
        <dbReference type="ARBA" id="ARBA00023316"/>
    </source>
</evidence>
<dbReference type="GO" id="GO:0052793">
    <property type="term" value="F:pectin acetylesterase activity"/>
    <property type="evidence" value="ECO:0007669"/>
    <property type="project" value="TreeGrafter"/>
</dbReference>
<dbReference type="GO" id="GO:0009505">
    <property type="term" value="C:plant-type cell wall"/>
    <property type="evidence" value="ECO:0007669"/>
    <property type="project" value="TreeGrafter"/>
</dbReference>
<proteinExistence type="inferred from homology"/>
<reference evidence="7 8" key="1">
    <citation type="submission" date="2022-03" db="EMBL/GenBank/DDBJ databases">
        <authorList>
            <person name="Nunn A."/>
            <person name="Chopra R."/>
            <person name="Nunn A."/>
            <person name="Contreras Garrido A."/>
        </authorList>
    </citation>
    <scope>NUCLEOTIDE SEQUENCE [LARGE SCALE GENOMIC DNA]</scope>
</reference>
<evidence type="ECO:0000256" key="3">
    <source>
        <dbReference type="ARBA" id="ARBA00005784"/>
    </source>
</evidence>
<dbReference type="Pfam" id="PF03283">
    <property type="entry name" value="PAE"/>
    <property type="match status" value="1"/>
</dbReference>
<sequence length="145" mass="16167">MRNPQQDISDSATVGNLANAQETSLHGLEFTNYYEPARKSLTPTHGVCLDGTLPGYHLHCGHGSGANSWLIQLERGGWCNNVMTCLYRKKTQCESSNDMETQLQFTGILSDKARENSGFVSVLTSFETRLYTCKGKRAIHLKHED</sequence>
<comment type="similarity">
    <text evidence="3 6">Belongs to the pectinacetylesterase family.</text>
</comment>
<dbReference type="AlphaFoldDB" id="A0AAU9SQ51"/>
<evidence type="ECO:0000256" key="2">
    <source>
        <dbReference type="ARBA" id="ARBA00004191"/>
    </source>
</evidence>
<protein>
    <recommendedName>
        <fullName evidence="6">Pectin acetylesterase</fullName>
        <ecNumber evidence="6">3.1.1.-</ecNumber>
    </recommendedName>
</protein>
<name>A0AAU9SQ51_THLAR</name>
<accession>A0AAU9SQ51</accession>
<keyword evidence="6" id="KW-0964">Secreted</keyword>
<gene>
    <name evidence="7" type="ORF">TAV2_LOCUS20694</name>
</gene>
<evidence type="ECO:0000256" key="6">
    <source>
        <dbReference type="RuleBase" id="RU363114"/>
    </source>
</evidence>
<dbReference type="PANTHER" id="PTHR21562:SF5">
    <property type="entry name" value="PECTIN ACETYLESTERASE 12"/>
    <property type="match status" value="1"/>
</dbReference>
<dbReference type="GO" id="GO:0071555">
    <property type="term" value="P:cell wall organization"/>
    <property type="evidence" value="ECO:0007669"/>
    <property type="project" value="UniProtKB-KW"/>
</dbReference>
<evidence type="ECO:0000256" key="4">
    <source>
        <dbReference type="ARBA" id="ARBA00022512"/>
    </source>
</evidence>
<organism evidence="7 8">
    <name type="scientific">Thlaspi arvense</name>
    <name type="common">Field penny-cress</name>
    <dbReference type="NCBI Taxonomy" id="13288"/>
    <lineage>
        <taxon>Eukaryota</taxon>
        <taxon>Viridiplantae</taxon>
        <taxon>Streptophyta</taxon>
        <taxon>Embryophyta</taxon>
        <taxon>Tracheophyta</taxon>
        <taxon>Spermatophyta</taxon>
        <taxon>Magnoliopsida</taxon>
        <taxon>eudicotyledons</taxon>
        <taxon>Gunneridae</taxon>
        <taxon>Pentapetalae</taxon>
        <taxon>rosids</taxon>
        <taxon>malvids</taxon>
        <taxon>Brassicales</taxon>
        <taxon>Brassicaceae</taxon>
        <taxon>Thlaspideae</taxon>
        <taxon>Thlaspi</taxon>
    </lineage>
</organism>
<keyword evidence="6" id="KW-0378">Hydrolase</keyword>
<evidence type="ECO:0000313" key="7">
    <source>
        <dbReference type="EMBL" id="CAH2070575.1"/>
    </source>
</evidence>
<comment type="subcellular location">
    <subcellularLocation>
        <location evidence="2 6">Secreted</location>
        <location evidence="2 6">Cell wall</location>
    </subcellularLocation>
</comment>
<dbReference type="EC" id="3.1.1.-" evidence="6"/>
<feature type="non-terminal residue" evidence="7">
    <location>
        <position position="145"/>
    </location>
</feature>
<keyword evidence="8" id="KW-1185">Reference proteome</keyword>
<keyword evidence="5 6" id="KW-0961">Cell wall biogenesis/degradation</keyword>
<evidence type="ECO:0000256" key="1">
    <source>
        <dbReference type="ARBA" id="ARBA00003534"/>
    </source>
</evidence>
<evidence type="ECO:0000313" key="8">
    <source>
        <dbReference type="Proteomes" id="UP000836841"/>
    </source>
</evidence>